<evidence type="ECO:0000313" key="8">
    <source>
        <dbReference type="Proteomes" id="UP000609879"/>
    </source>
</evidence>
<feature type="region of interest" description="Disordered" evidence="5">
    <location>
        <begin position="1"/>
        <end position="82"/>
    </location>
</feature>
<feature type="compositionally biased region" description="Pro residues" evidence="5">
    <location>
        <begin position="38"/>
        <end position="70"/>
    </location>
</feature>
<evidence type="ECO:0008006" key="9">
    <source>
        <dbReference type="Google" id="ProtNLM"/>
    </source>
</evidence>
<feature type="transmembrane region" description="Helical" evidence="6">
    <location>
        <begin position="92"/>
        <end position="122"/>
    </location>
</feature>
<protein>
    <recommendedName>
        <fullName evidence="9">DUF4870 domain-containing protein</fullName>
    </recommendedName>
</protein>
<accession>A0ABQ3Y667</accession>
<feature type="compositionally biased region" description="Low complexity" evidence="5">
    <location>
        <begin position="9"/>
        <end position="27"/>
    </location>
</feature>
<keyword evidence="2 6" id="KW-0812">Transmembrane</keyword>
<evidence type="ECO:0000256" key="1">
    <source>
        <dbReference type="ARBA" id="ARBA00004141"/>
    </source>
</evidence>
<sequence length="198" mass="20411">MTEPPRPPGEGNNPGNGPNDPTTPFNPYAANDPASGSTPPPYNPPPGYGPPPGPPPPGYQPPGYEPPPGYQQPGYGQPYKGYGGASQDDRTWILVAHFGGAGAAFLGGGLAGWIAPLISLLVRGNQSPAVRAESVKALNFQITWAIVTLIGWVTACVGIGFLIIAAAALIAIIFGIIAGVKAGNNEPYNYPMSLNLIK</sequence>
<comment type="subcellular location">
    <subcellularLocation>
        <location evidence="1">Membrane</location>
        <topology evidence="1">Multi-pass membrane protein</topology>
    </subcellularLocation>
</comment>
<dbReference type="EMBL" id="BOMI01000080">
    <property type="protein sequence ID" value="GID75486.1"/>
    <property type="molecule type" value="Genomic_DNA"/>
</dbReference>
<evidence type="ECO:0000256" key="6">
    <source>
        <dbReference type="SAM" id="Phobius"/>
    </source>
</evidence>
<evidence type="ECO:0000256" key="2">
    <source>
        <dbReference type="ARBA" id="ARBA00022692"/>
    </source>
</evidence>
<comment type="caution">
    <text evidence="7">The sequence shown here is derived from an EMBL/GenBank/DDBJ whole genome shotgun (WGS) entry which is preliminary data.</text>
</comment>
<feature type="compositionally biased region" description="Low complexity" evidence="5">
    <location>
        <begin position="71"/>
        <end position="80"/>
    </location>
</feature>
<dbReference type="Pfam" id="PF09685">
    <property type="entry name" value="MamF_MmsF"/>
    <property type="match status" value="1"/>
</dbReference>
<evidence type="ECO:0000256" key="5">
    <source>
        <dbReference type="SAM" id="MobiDB-lite"/>
    </source>
</evidence>
<gene>
    <name evidence="7" type="ORF">Ade02nite_41270</name>
</gene>
<dbReference type="Proteomes" id="UP000609879">
    <property type="component" value="Unassembled WGS sequence"/>
</dbReference>
<keyword evidence="8" id="KW-1185">Reference proteome</keyword>
<organism evidence="7 8">
    <name type="scientific">Paractinoplanes deccanensis</name>
    <dbReference type="NCBI Taxonomy" id="113561"/>
    <lineage>
        <taxon>Bacteria</taxon>
        <taxon>Bacillati</taxon>
        <taxon>Actinomycetota</taxon>
        <taxon>Actinomycetes</taxon>
        <taxon>Micromonosporales</taxon>
        <taxon>Micromonosporaceae</taxon>
        <taxon>Paractinoplanes</taxon>
    </lineage>
</organism>
<evidence type="ECO:0000256" key="3">
    <source>
        <dbReference type="ARBA" id="ARBA00022989"/>
    </source>
</evidence>
<feature type="transmembrane region" description="Helical" evidence="6">
    <location>
        <begin position="134"/>
        <end position="153"/>
    </location>
</feature>
<keyword evidence="4 6" id="KW-0472">Membrane</keyword>
<reference evidence="7 8" key="1">
    <citation type="submission" date="2021-01" db="EMBL/GenBank/DDBJ databases">
        <title>Whole genome shotgun sequence of Actinoplanes deccanensis NBRC 13994.</title>
        <authorList>
            <person name="Komaki H."/>
            <person name="Tamura T."/>
        </authorList>
    </citation>
    <scope>NUCLEOTIDE SEQUENCE [LARGE SCALE GENOMIC DNA]</scope>
    <source>
        <strain evidence="7 8">NBRC 13994</strain>
    </source>
</reference>
<evidence type="ECO:0000313" key="7">
    <source>
        <dbReference type="EMBL" id="GID75486.1"/>
    </source>
</evidence>
<proteinExistence type="predicted"/>
<name>A0ABQ3Y667_9ACTN</name>
<dbReference type="RefSeq" id="WP_203765977.1">
    <property type="nucleotide sequence ID" value="NZ_BAAABO010000016.1"/>
</dbReference>
<dbReference type="InterPro" id="IPR019109">
    <property type="entry name" value="MamF_MmsF"/>
</dbReference>
<feature type="transmembrane region" description="Helical" evidence="6">
    <location>
        <begin position="159"/>
        <end position="180"/>
    </location>
</feature>
<evidence type="ECO:0000256" key="4">
    <source>
        <dbReference type="ARBA" id="ARBA00023136"/>
    </source>
</evidence>
<keyword evidence="3 6" id="KW-1133">Transmembrane helix</keyword>